<dbReference type="InParanoid" id="A0A165B518"/>
<reference evidence="2 3" key="1">
    <citation type="journal article" date="2016" name="Mol. Biol. Evol.">
        <title>Comparative Genomics of Early-Diverging Mushroom-Forming Fungi Provides Insights into the Origins of Lignocellulose Decay Capabilities.</title>
        <authorList>
            <person name="Nagy L.G."/>
            <person name="Riley R."/>
            <person name="Tritt A."/>
            <person name="Adam C."/>
            <person name="Daum C."/>
            <person name="Floudas D."/>
            <person name="Sun H."/>
            <person name="Yadav J.S."/>
            <person name="Pangilinan J."/>
            <person name="Larsson K.H."/>
            <person name="Matsuura K."/>
            <person name="Barry K."/>
            <person name="Labutti K."/>
            <person name="Kuo R."/>
            <person name="Ohm R.A."/>
            <person name="Bhattacharya S.S."/>
            <person name="Shirouzu T."/>
            <person name="Yoshinaga Y."/>
            <person name="Martin F.M."/>
            <person name="Grigoriev I.V."/>
            <person name="Hibbett D.S."/>
        </authorList>
    </citation>
    <scope>NUCLEOTIDE SEQUENCE [LARGE SCALE GENOMIC DNA]</scope>
    <source>
        <strain evidence="2 3">93-53</strain>
    </source>
</reference>
<gene>
    <name evidence="2" type="ORF">LAESUDRAFT_666528</name>
</gene>
<accession>A0A165B518</accession>
<keyword evidence="1" id="KW-0732">Signal</keyword>
<dbReference type="AlphaFoldDB" id="A0A165B518"/>
<dbReference type="InterPro" id="IPR021109">
    <property type="entry name" value="Peptidase_aspartic_dom_sf"/>
</dbReference>
<feature type="signal peptide" evidence="1">
    <location>
        <begin position="1"/>
        <end position="20"/>
    </location>
</feature>
<evidence type="ECO:0000313" key="2">
    <source>
        <dbReference type="EMBL" id="KZT00253.1"/>
    </source>
</evidence>
<dbReference type="Gene3D" id="2.40.70.10">
    <property type="entry name" value="Acid Proteases"/>
    <property type="match status" value="1"/>
</dbReference>
<name>A0A165B518_9APHY</name>
<dbReference type="OrthoDB" id="5596707at2759"/>
<sequence length="96" mass="10974">MKGLLPLWVIKLMIKDMLQCECILDQGMQICVMQENVWKDLRAPFNLDEVILLETANTSVTKTVRKLPCVQLRFGSVVIAVQVQVVHHAPFKNLLE</sequence>
<evidence type="ECO:0008006" key="4">
    <source>
        <dbReference type="Google" id="ProtNLM"/>
    </source>
</evidence>
<dbReference type="RefSeq" id="XP_040757993.1">
    <property type="nucleotide sequence ID" value="XM_040905258.1"/>
</dbReference>
<dbReference type="EMBL" id="KV427691">
    <property type="protein sequence ID" value="KZT00253.1"/>
    <property type="molecule type" value="Genomic_DNA"/>
</dbReference>
<evidence type="ECO:0000256" key="1">
    <source>
        <dbReference type="SAM" id="SignalP"/>
    </source>
</evidence>
<keyword evidence="3" id="KW-1185">Reference proteome</keyword>
<proteinExistence type="predicted"/>
<dbReference type="Proteomes" id="UP000076871">
    <property type="component" value="Unassembled WGS sequence"/>
</dbReference>
<dbReference type="GeneID" id="63822288"/>
<feature type="chain" id="PRO_5007855472" description="Aspartic peptidase DDI1-type domain-containing protein" evidence="1">
    <location>
        <begin position="21"/>
        <end position="96"/>
    </location>
</feature>
<organism evidence="2 3">
    <name type="scientific">Laetiporus sulphureus 93-53</name>
    <dbReference type="NCBI Taxonomy" id="1314785"/>
    <lineage>
        <taxon>Eukaryota</taxon>
        <taxon>Fungi</taxon>
        <taxon>Dikarya</taxon>
        <taxon>Basidiomycota</taxon>
        <taxon>Agaricomycotina</taxon>
        <taxon>Agaricomycetes</taxon>
        <taxon>Polyporales</taxon>
        <taxon>Laetiporus</taxon>
    </lineage>
</organism>
<evidence type="ECO:0000313" key="3">
    <source>
        <dbReference type="Proteomes" id="UP000076871"/>
    </source>
</evidence>
<protein>
    <recommendedName>
        <fullName evidence="4">Aspartic peptidase DDI1-type domain-containing protein</fullName>
    </recommendedName>
</protein>
<dbReference type="STRING" id="1314785.A0A165B518"/>